<feature type="transmembrane region" description="Helical" evidence="1">
    <location>
        <begin position="166"/>
        <end position="185"/>
    </location>
</feature>
<dbReference type="SUPFAM" id="SSF48317">
    <property type="entry name" value="Acid phosphatase/Vanadium-dependent haloperoxidase"/>
    <property type="match status" value="1"/>
</dbReference>
<dbReference type="AlphaFoldDB" id="A0A1I7JK99"/>
<keyword evidence="1" id="KW-0812">Transmembrane</keyword>
<dbReference type="Gene3D" id="1.20.144.10">
    <property type="entry name" value="Phosphatidic acid phosphatase type 2/haloperoxidase"/>
    <property type="match status" value="1"/>
</dbReference>
<keyword evidence="1" id="KW-1133">Transmembrane helix</keyword>
<protein>
    <submittedName>
        <fullName evidence="4">PAP2 superfamily protein</fullName>
    </submittedName>
</protein>
<dbReference type="OrthoDB" id="9806134at2"/>
<evidence type="ECO:0000256" key="1">
    <source>
        <dbReference type="SAM" id="Phobius"/>
    </source>
</evidence>
<feature type="chain" id="PRO_5010166142" evidence="2">
    <location>
        <begin position="22"/>
        <end position="267"/>
    </location>
</feature>
<keyword evidence="2" id="KW-0732">Signal</keyword>
<dbReference type="CDD" id="cd01610">
    <property type="entry name" value="PAP2_like"/>
    <property type="match status" value="1"/>
</dbReference>
<dbReference type="Proteomes" id="UP000182491">
    <property type="component" value="Unassembled WGS sequence"/>
</dbReference>
<evidence type="ECO:0000259" key="3">
    <source>
        <dbReference type="Pfam" id="PF01569"/>
    </source>
</evidence>
<dbReference type="InterPro" id="IPR036938">
    <property type="entry name" value="PAP2/HPO_sf"/>
</dbReference>
<reference evidence="5" key="1">
    <citation type="submission" date="2016-10" db="EMBL/GenBank/DDBJ databases">
        <authorList>
            <person name="Varghese N."/>
        </authorList>
    </citation>
    <scope>NUCLEOTIDE SEQUENCE [LARGE SCALE GENOMIC DNA]</scope>
    <source>
        <strain evidence="5">DSM 18820</strain>
    </source>
</reference>
<keyword evidence="5" id="KW-1185">Reference proteome</keyword>
<evidence type="ECO:0000256" key="2">
    <source>
        <dbReference type="SAM" id="SignalP"/>
    </source>
</evidence>
<dbReference type="EMBL" id="FPCA01000003">
    <property type="protein sequence ID" value="SFU85635.1"/>
    <property type="molecule type" value="Genomic_DNA"/>
</dbReference>
<gene>
    <name evidence="4" type="ORF">SAMN04487941_2969</name>
</gene>
<keyword evidence="1" id="KW-0472">Membrane</keyword>
<feature type="transmembrane region" description="Helical" evidence="1">
    <location>
        <begin position="33"/>
        <end position="53"/>
    </location>
</feature>
<name>A0A1I7JK99_9BACT</name>
<proteinExistence type="predicted"/>
<evidence type="ECO:0000313" key="5">
    <source>
        <dbReference type="Proteomes" id="UP000182491"/>
    </source>
</evidence>
<dbReference type="InterPro" id="IPR000326">
    <property type="entry name" value="PAP2/HPO"/>
</dbReference>
<feature type="transmembrane region" description="Helical" evidence="1">
    <location>
        <begin position="197"/>
        <end position="214"/>
    </location>
</feature>
<feature type="domain" description="Phosphatidic acid phosphatase type 2/haloperoxidase" evidence="3">
    <location>
        <begin position="120"/>
        <end position="245"/>
    </location>
</feature>
<feature type="signal peptide" evidence="2">
    <location>
        <begin position="1"/>
        <end position="21"/>
    </location>
</feature>
<evidence type="ECO:0000313" key="4">
    <source>
        <dbReference type="EMBL" id="SFU85635.1"/>
    </source>
</evidence>
<organism evidence="4 5">
    <name type="scientific">Pontibacter akesuensis</name>
    <dbReference type="NCBI Taxonomy" id="388950"/>
    <lineage>
        <taxon>Bacteria</taxon>
        <taxon>Pseudomonadati</taxon>
        <taxon>Bacteroidota</taxon>
        <taxon>Cytophagia</taxon>
        <taxon>Cytophagales</taxon>
        <taxon>Hymenobacteraceae</taxon>
        <taxon>Pontibacter</taxon>
    </lineage>
</organism>
<dbReference type="Pfam" id="PF01569">
    <property type="entry name" value="PAP2"/>
    <property type="match status" value="1"/>
</dbReference>
<dbReference type="STRING" id="388950.GCA_001611675_02096"/>
<dbReference type="RefSeq" id="WP_068838073.1">
    <property type="nucleotide sequence ID" value="NZ_BMXC01000003.1"/>
</dbReference>
<sequence length="267" mass="28917">MKRLLLLWLIICAFCAQNALGQAAVSPYQTSWLKDGAIIAGGVGASLVGSYLMDKKDKVTLQELAALNKNNVNGLDRFAAGNYSTRAESVSDVFFYGSFATPLLLLLDKDIQQNAPQVYLLYGQAMSIAGGVYSLTTGNSRRRRPYVYAADAPLELRTDKQATNSFYAGHTAATATATFFLAKVYHDFNPDSPVRPYIWAAAASVPATVAYLRLKAGKHFVSDNIVGYVVGASIGILVPELHKRNSSISLLPESNEQYEGVAIICTF</sequence>
<accession>A0A1I7JK99</accession>